<protein>
    <submittedName>
        <fullName evidence="1">Uncharacterized protein</fullName>
    </submittedName>
</protein>
<dbReference type="Proteomes" id="UP000036932">
    <property type="component" value="Unassembled WGS sequence"/>
</dbReference>
<evidence type="ECO:0000313" key="1">
    <source>
        <dbReference type="EMBL" id="KOR89260.1"/>
    </source>
</evidence>
<reference evidence="2" key="1">
    <citation type="submission" date="2015-08" db="EMBL/GenBank/DDBJ databases">
        <title>Genome sequencing project for genomic taxonomy and phylogenomics of Bacillus-like bacteria.</title>
        <authorList>
            <person name="Liu B."/>
            <person name="Wang J."/>
            <person name="Zhu Y."/>
            <person name="Liu G."/>
            <person name="Chen Q."/>
            <person name="Chen Z."/>
            <person name="Lan J."/>
            <person name="Che J."/>
            <person name="Ge C."/>
            <person name="Shi H."/>
            <person name="Pan Z."/>
            <person name="Liu X."/>
        </authorList>
    </citation>
    <scope>NUCLEOTIDE SEQUENCE [LARGE SCALE GENOMIC DNA]</scope>
    <source>
        <strain evidence="2">FJAT-22460</strain>
    </source>
</reference>
<dbReference type="PATRIC" id="fig|1705565.3.peg.3748"/>
<comment type="caution">
    <text evidence="1">The sequence shown here is derived from an EMBL/GenBank/DDBJ whole genome shotgun (WGS) entry which is preliminary data.</text>
</comment>
<name>A0A0M1P4M1_9BACL</name>
<gene>
    <name evidence="1" type="ORF">AM231_08910</name>
</gene>
<dbReference type="AlphaFoldDB" id="A0A0M1P4M1"/>
<proteinExistence type="predicted"/>
<keyword evidence="2" id="KW-1185">Reference proteome</keyword>
<organism evidence="1 2">
    <name type="scientific">Paenibacillus solani</name>
    <dbReference type="NCBI Taxonomy" id="1705565"/>
    <lineage>
        <taxon>Bacteria</taxon>
        <taxon>Bacillati</taxon>
        <taxon>Bacillota</taxon>
        <taxon>Bacilli</taxon>
        <taxon>Bacillales</taxon>
        <taxon>Paenibacillaceae</taxon>
        <taxon>Paenibacillus</taxon>
    </lineage>
</organism>
<accession>A0A0M1P4M1</accession>
<sequence length="143" mass="16355">MTLINNNVLKLVQETVKKFIDPKAEVLSIESKAINMGLQAVELMRHSVLIKILDETSKLSLVSKHATRIERLILTRLYSQKASVPFSLSYGSEIDERSLICLQDVDYQTDYKTINIRLLQKSEPSALSHIHISNFGQRKELSW</sequence>
<dbReference type="EMBL" id="LIUT01000001">
    <property type="protein sequence ID" value="KOR89260.1"/>
    <property type="molecule type" value="Genomic_DNA"/>
</dbReference>
<evidence type="ECO:0000313" key="2">
    <source>
        <dbReference type="Proteomes" id="UP000036932"/>
    </source>
</evidence>